<evidence type="ECO:0000313" key="8">
    <source>
        <dbReference type="Proteomes" id="UP000505210"/>
    </source>
</evidence>
<evidence type="ECO:0000256" key="3">
    <source>
        <dbReference type="ARBA" id="ARBA00022737"/>
    </source>
</evidence>
<comment type="cofactor">
    <cofactor evidence="5">
        <name>Fe cation</name>
        <dbReference type="ChEBI" id="CHEBI:24875"/>
    </cofactor>
    <text evidence="5">Binds 1 Fe cation per subunit.</text>
</comment>
<comment type="similarity">
    <text evidence="1">Belongs to the 4HPPD family.</text>
</comment>
<dbReference type="InterPro" id="IPR041736">
    <property type="entry name" value="4OHPhenylPyrv_dOase_N"/>
</dbReference>
<dbReference type="RefSeq" id="WP_172358000.1">
    <property type="nucleotide sequence ID" value="NZ_CP053661.1"/>
</dbReference>
<dbReference type="Proteomes" id="UP000505210">
    <property type="component" value="Chromosome"/>
</dbReference>
<proteinExistence type="inferred from homology"/>
<accession>A0A6M8BCV9</accession>
<reference evidence="7 8" key="1">
    <citation type="submission" date="2020-05" db="EMBL/GenBank/DDBJ databases">
        <title>Complete genome sequence of of a novel Thermoleptolyngbya strain isolated from hot springs of Ganzi, Sichuan China.</title>
        <authorList>
            <person name="Tang J."/>
            <person name="Daroch M."/>
            <person name="Li L."/>
            <person name="Waleron K."/>
            <person name="Waleron M."/>
            <person name="Waleron M."/>
        </authorList>
    </citation>
    <scope>NUCLEOTIDE SEQUENCE [LARGE SCALE GENOMIC DNA]</scope>
    <source>
        <strain evidence="7 8">PKUAC-SCTA183</strain>
    </source>
</reference>
<keyword evidence="8" id="KW-1185">Reference proteome</keyword>
<evidence type="ECO:0000313" key="7">
    <source>
        <dbReference type="EMBL" id="QKD83922.1"/>
    </source>
</evidence>
<dbReference type="EC" id="1.13.11.27" evidence="7"/>
<dbReference type="InterPro" id="IPR041735">
    <property type="entry name" value="4OHPhenylPyrv_dOase_C"/>
</dbReference>
<dbReference type="PROSITE" id="PS51819">
    <property type="entry name" value="VOC"/>
    <property type="match status" value="2"/>
</dbReference>
<dbReference type="GO" id="GO:0006572">
    <property type="term" value="P:L-tyrosine catabolic process"/>
    <property type="evidence" value="ECO:0007669"/>
    <property type="project" value="TreeGrafter"/>
</dbReference>
<dbReference type="PANTHER" id="PTHR11959:SF1">
    <property type="entry name" value="4-HYDROXYPHENYLPYRUVATE DIOXYGENASE"/>
    <property type="match status" value="1"/>
</dbReference>
<dbReference type="CDD" id="cd08342">
    <property type="entry name" value="HPPD_N_like"/>
    <property type="match status" value="1"/>
</dbReference>
<dbReference type="GO" id="GO:0003868">
    <property type="term" value="F:4-hydroxyphenylpyruvate dioxygenase activity"/>
    <property type="evidence" value="ECO:0007669"/>
    <property type="project" value="UniProtKB-EC"/>
</dbReference>
<dbReference type="KEGG" id="theu:HPC62_18520"/>
<dbReference type="GO" id="GO:0046872">
    <property type="term" value="F:metal ion binding"/>
    <property type="evidence" value="ECO:0007669"/>
    <property type="project" value="UniProtKB-KW"/>
</dbReference>
<feature type="binding site" evidence="5">
    <location>
        <position position="245"/>
    </location>
    <ligand>
        <name>Fe cation</name>
        <dbReference type="ChEBI" id="CHEBI:24875"/>
    </ligand>
</feature>
<evidence type="ECO:0000259" key="6">
    <source>
        <dbReference type="PROSITE" id="PS51819"/>
    </source>
</evidence>
<dbReference type="InterPro" id="IPR005956">
    <property type="entry name" value="4OHPhenylPyrv_dOase"/>
</dbReference>
<dbReference type="SUPFAM" id="SSF54593">
    <property type="entry name" value="Glyoxalase/Bleomycin resistance protein/Dihydroxybiphenyl dioxygenase"/>
    <property type="match status" value="1"/>
</dbReference>
<name>A0A6M8BCV9_9CYAN</name>
<evidence type="ECO:0000256" key="1">
    <source>
        <dbReference type="ARBA" id="ARBA00005877"/>
    </source>
</evidence>
<keyword evidence="2 5" id="KW-0479">Metal-binding</keyword>
<evidence type="ECO:0000256" key="2">
    <source>
        <dbReference type="ARBA" id="ARBA00022723"/>
    </source>
</evidence>
<feature type="binding site" evidence="5">
    <location>
        <position position="329"/>
    </location>
    <ligand>
        <name>Fe cation</name>
        <dbReference type="ChEBI" id="CHEBI:24875"/>
    </ligand>
</feature>
<keyword evidence="7" id="KW-0670">Pyruvate</keyword>
<evidence type="ECO:0000256" key="4">
    <source>
        <dbReference type="ARBA" id="ARBA00023004"/>
    </source>
</evidence>
<dbReference type="Gene3D" id="3.10.180.10">
    <property type="entry name" value="2,3-Dihydroxybiphenyl 1,2-Dioxygenase, domain 1"/>
    <property type="match status" value="2"/>
</dbReference>
<dbReference type="PIRSF" id="PIRSF009283">
    <property type="entry name" value="HPP_dOase"/>
    <property type="match status" value="1"/>
</dbReference>
<evidence type="ECO:0000256" key="5">
    <source>
        <dbReference type="PIRSR" id="PIRSR009283-1"/>
    </source>
</evidence>
<dbReference type="NCBIfam" id="TIGR01263">
    <property type="entry name" value="4HPPD"/>
    <property type="match status" value="1"/>
</dbReference>
<dbReference type="Pfam" id="PF00903">
    <property type="entry name" value="Glyoxalase"/>
    <property type="match status" value="1"/>
</dbReference>
<dbReference type="InterPro" id="IPR037523">
    <property type="entry name" value="VOC_core"/>
</dbReference>
<feature type="domain" description="VOC" evidence="6">
    <location>
        <begin position="2"/>
        <end position="128"/>
    </location>
</feature>
<dbReference type="AlphaFoldDB" id="A0A6M8BCV9"/>
<keyword evidence="7" id="KW-0560">Oxidoreductase</keyword>
<dbReference type="PANTHER" id="PTHR11959">
    <property type="entry name" value="4-HYDROXYPHENYLPYRUVATE DIOXYGENASE"/>
    <property type="match status" value="1"/>
</dbReference>
<feature type="binding site" evidence="5">
    <location>
        <position position="167"/>
    </location>
    <ligand>
        <name>Fe cation</name>
        <dbReference type="ChEBI" id="CHEBI:24875"/>
    </ligand>
</feature>
<protein>
    <submittedName>
        <fullName evidence="7">4-hydroxyphenylpyruvate dioxygenase</fullName>
        <ecNumber evidence="7">1.13.11.27</ecNumber>
    </submittedName>
</protein>
<feature type="domain" description="VOC" evidence="6">
    <location>
        <begin position="164"/>
        <end position="318"/>
    </location>
</feature>
<keyword evidence="3" id="KW-0677">Repeat</keyword>
<dbReference type="CDD" id="cd07250">
    <property type="entry name" value="HPPD_C_like"/>
    <property type="match status" value="1"/>
</dbReference>
<keyword evidence="4 5" id="KW-0408">Iron</keyword>
<dbReference type="InterPro" id="IPR004360">
    <property type="entry name" value="Glyas_Fos-R_dOase_dom"/>
</dbReference>
<keyword evidence="7" id="KW-0223">Dioxygenase</keyword>
<organism evidence="7 8">
    <name type="scientific">Thermoleptolyngbya sichuanensis A183</name>
    <dbReference type="NCBI Taxonomy" id="2737172"/>
    <lineage>
        <taxon>Bacteria</taxon>
        <taxon>Bacillati</taxon>
        <taxon>Cyanobacteriota</taxon>
        <taxon>Cyanophyceae</taxon>
        <taxon>Oculatellales</taxon>
        <taxon>Oculatellaceae</taxon>
        <taxon>Thermoleptolyngbya</taxon>
        <taxon>Thermoleptolyngbya sichuanensis</taxon>
    </lineage>
</organism>
<dbReference type="InterPro" id="IPR029068">
    <property type="entry name" value="Glyas_Bleomycin-R_OHBP_Dase"/>
</dbReference>
<gene>
    <name evidence="7" type="primary">hppD</name>
    <name evidence="7" type="ORF">HPC62_18520</name>
</gene>
<dbReference type="EMBL" id="CP053661">
    <property type="protein sequence ID" value="QKD83922.1"/>
    <property type="molecule type" value="Genomic_DNA"/>
</dbReference>
<sequence length="371" mass="41466">MDIQHIHFYVGHAGEWREWLIERLGFLPVATARSRETWTEIVRCGGVWIAVSSARTRSSPVARYLDQHPPGVADLAFGVSNVAAVMTQAIAAGATVLQPVTEEDLLNGTLRWGAIAGWQDLRHTLLDWSGQAAVPIWATLPDLETLDFWEPGAMSPHCAGFFEQIDHAVLNVAAGNLEPATLWYEQVLGLRRQQGFTIQTERSGLCSRVLGHPGSTVQLPINEPASPNSQIQEFLDINRGAGIQHVALRTRDALGAIAQLRQRGVEFLDVPLEYYTQLRQREGFSLSEEAWRAIAQQQILVDWAAHEPNAMLLQAFTQPIFPQPTFFLEVIERRAYWAGQQQRLPDGFGEGNFQALFRAMEREQQKRGSLG</sequence>